<protein>
    <submittedName>
        <fullName evidence="2">cAMP-binding protein</fullName>
    </submittedName>
</protein>
<evidence type="ECO:0000313" key="2">
    <source>
        <dbReference type="EMBL" id="KIG18087.1"/>
    </source>
</evidence>
<dbReference type="AlphaFoldDB" id="A0A0C2DEI4"/>
<dbReference type="PROSITE" id="PS50042">
    <property type="entry name" value="CNMP_BINDING_3"/>
    <property type="match status" value="1"/>
</dbReference>
<dbReference type="EMBL" id="JMCC02000015">
    <property type="protein sequence ID" value="KIG18087.1"/>
    <property type="molecule type" value="Genomic_DNA"/>
</dbReference>
<feature type="domain" description="Cyclic nucleotide-binding" evidence="1">
    <location>
        <begin position="24"/>
        <end position="124"/>
    </location>
</feature>
<dbReference type="Pfam" id="PF00027">
    <property type="entry name" value="cNMP_binding"/>
    <property type="match status" value="1"/>
</dbReference>
<evidence type="ECO:0000313" key="3">
    <source>
        <dbReference type="Proteomes" id="UP000031599"/>
    </source>
</evidence>
<proteinExistence type="predicted"/>
<dbReference type="InterPro" id="IPR018490">
    <property type="entry name" value="cNMP-bd_dom_sf"/>
</dbReference>
<dbReference type="Proteomes" id="UP000031599">
    <property type="component" value="Unassembled WGS sequence"/>
</dbReference>
<dbReference type="InterPro" id="IPR014710">
    <property type="entry name" value="RmlC-like_jellyroll"/>
</dbReference>
<sequence length="191" mass="21718">MESYCPLEHDTWRQLESLCVIESLEAGAFFCAQGVVPSSFGFVYQGLLRGFTSSDAGREYNKVFFPEATFPGSMVALLTRAPSTFAIQAVERSAVVRIDFPGYRRLLEARADLKWFQILYLEKNWLLAKEPREVALVQDNATQRYLRFLQEHPGLEARLTQYHVASHLGVTPTQLSRIRRELGKKVDPSST</sequence>
<name>A0A0C2DEI4_9BACT</name>
<dbReference type="InterPro" id="IPR000595">
    <property type="entry name" value="cNMP-bd_dom"/>
</dbReference>
<dbReference type="CDD" id="cd00038">
    <property type="entry name" value="CAP_ED"/>
    <property type="match status" value="1"/>
</dbReference>
<comment type="caution">
    <text evidence="2">The sequence shown here is derived from an EMBL/GenBank/DDBJ whole genome shotgun (WGS) entry which is preliminary data.</text>
</comment>
<dbReference type="SUPFAM" id="SSF51206">
    <property type="entry name" value="cAMP-binding domain-like"/>
    <property type="match status" value="1"/>
</dbReference>
<dbReference type="Gene3D" id="2.60.120.10">
    <property type="entry name" value="Jelly Rolls"/>
    <property type="match status" value="1"/>
</dbReference>
<organism evidence="2 3">
    <name type="scientific">Enhygromyxa salina</name>
    <dbReference type="NCBI Taxonomy" id="215803"/>
    <lineage>
        <taxon>Bacteria</taxon>
        <taxon>Pseudomonadati</taxon>
        <taxon>Myxococcota</taxon>
        <taxon>Polyangia</taxon>
        <taxon>Nannocystales</taxon>
        <taxon>Nannocystaceae</taxon>
        <taxon>Enhygromyxa</taxon>
    </lineage>
</organism>
<reference evidence="2 3" key="1">
    <citation type="submission" date="2014-12" db="EMBL/GenBank/DDBJ databases">
        <title>Genome assembly of Enhygromyxa salina DSM 15201.</title>
        <authorList>
            <person name="Sharma G."/>
            <person name="Subramanian S."/>
        </authorList>
    </citation>
    <scope>NUCLEOTIDE SEQUENCE [LARGE SCALE GENOMIC DNA]</scope>
    <source>
        <strain evidence="2 3">DSM 15201</strain>
    </source>
</reference>
<evidence type="ECO:0000259" key="1">
    <source>
        <dbReference type="PROSITE" id="PS50042"/>
    </source>
</evidence>
<gene>
    <name evidence="2" type="ORF">DB30_01974</name>
</gene>
<accession>A0A0C2DEI4</accession>